<comment type="caution">
    <text evidence="14">The sequence shown here is derived from an EMBL/GenBank/DDBJ whole genome shotgun (WGS) entry which is preliminary data.</text>
</comment>
<keyword evidence="9 12" id="KW-0456">Lyase</keyword>
<dbReference type="Pfam" id="PF04909">
    <property type="entry name" value="Amidohydro_2"/>
    <property type="match status" value="1"/>
</dbReference>
<dbReference type="PANTHER" id="PTHR21240">
    <property type="entry name" value="2-AMINO-3-CARBOXYLMUCONATE-6-SEMIALDEHYDE DECARBOXYLASE"/>
    <property type="match status" value="1"/>
</dbReference>
<reference evidence="14 15" key="1">
    <citation type="journal article" date="2023" name="bioRxiv">
        <title>Conserved and derived expression patterns and positive selection on dental genes reveal complex evolutionary context of ever-growing rodent molars.</title>
        <authorList>
            <person name="Calamari Z.T."/>
            <person name="Song A."/>
            <person name="Cohen E."/>
            <person name="Akter M."/>
            <person name="Roy R.D."/>
            <person name="Hallikas O."/>
            <person name="Christensen M.M."/>
            <person name="Li P."/>
            <person name="Marangoni P."/>
            <person name="Jernvall J."/>
            <person name="Klein O.D."/>
        </authorList>
    </citation>
    <scope>NUCLEOTIDE SEQUENCE [LARGE SCALE GENOMIC DNA]</scope>
    <source>
        <strain evidence="14">V071</strain>
    </source>
</reference>
<dbReference type="SUPFAM" id="SSF51556">
    <property type="entry name" value="Metallo-dependent hydrolases"/>
    <property type="match status" value="1"/>
</dbReference>
<gene>
    <name evidence="14" type="ORF">U0070_007843</name>
</gene>
<evidence type="ECO:0000256" key="9">
    <source>
        <dbReference type="ARBA" id="ARBA00023239"/>
    </source>
</evidence>
<dbReference type="GO" id="GO:0001760">
    <property type="term" value="F:aminocarboxymuconate-semialdehyde decarboxylase activity"/>
    <property type="evidence" value="ECO:0007669"/>
    <property type="project" value="UniProtKB-UniRule"/>
</dbReference>
<comment type="function">
    <text evidence="10">Converts alpha-amino-beta-carboxymuconate-epsilon-semialdehyde (ACMS) to alpha-aminomuconate semialdehyde (AMS). ACMS can be converted non-enzymatically to quinolate (QA), a key precursor of NAD, and a potent endogenous excitotoxin of neuronal cells which is implicated in the pathogenesis of various neurodegenerative disorders. In the presence of ACMSD, ACMS is converted to AMS, a benign catabolite. ACMSD ultimately controls the metabolic fate of tryptophan catabolism along the kynurenine pathway.</text>
</comment>
<evidence type="ECO:0000256" key="12">
    <source>
        <dbReference type="RuleBase" id="RU366045"/>
    </source>
</evidence>
<dbReference type="InterPro" id="IPR032466">
    <property type="entry name" value="Metal_Hydrolase"/>
</dbReference>
<feature type="domain" description="Amidohydrolase-related" evidence="13">
    <location>
        <begin position="62"/>
        <end position="335"/>
    </location>
</feature>
<keyword evidence="8" id="KW-0862">Zinc</keyword>
<evidence type="ECO:0000256" key="2">
    <source>
        <dbReference type="ARBA" id="ARBA00005871"/>
    </source>
</evidence>
<dbReference type="GO" id="GO:1904985">
    <property type="term" value="P:negative regulation of quinolinate biosynthetic process"/>
    <property type="evidence" value="ECO:0007669"/>
    <property type="project" value="UniProtKB-UniRule"/>
</dbReference>
<comment type="similarity">
    <text evidence="2">Belongs to the metallo-dependent hydrolases superfamily. ACMSD family.</text>
</comment>
<evidence type="ECO:0000256" key="11">
    <source>
        <dbReference type="ARBA" id="ARBA00031120"/>
    </source>
</evidence>
<name>A0AAW0JJV8_MYOGA</name>
<evidence type="ECO:0000256" key="4">
    <source>
        <dbReference type="ARBA" id="ARBA00012365"/>
    </source>
</evidence>
<dbReference type="GO" id="GO:0005829">
    <property type="term" value="C:cytosol"/>
    <property type="evidence" value="ECO:0007669"/>
    <property type="project" value="UniProtKB-UniRule"/>
</dbReference>
<dbReference type="InterPro" id="IPR006680">
    <property type="entry name" value="Amidohydro-rel"/>
</dbReference>
<dbReference type="Gene3D" id="3.20.20.140">
    <property type="entry name" value="Metal-dependent hydrolases"/>
    <property type="match status" value="2"/>
</dbReference>
<keyword evidence="6" id="KW-0479">Metal-binding</keyword>
<evidence type="ECO:0000256" key="8">
    <source>
        <dbReference type="ARBA" id="ARBA00022833"/>
    </source>
</evidence>
<keyword evidence="7 12" id="KW-0210">Decarboxylase</keyword>
<proteinExistence type="inferred from homology"/>
<dbReference type="GO" id="GO:0016787">
    <property type="term" value="F:hydrolase activity"/>
    <property type="evidence" value="ECO:0007669"/>
    <property type="project" value="InterPro"/>
</dbReference>
<comment type="subunit">
    <text evidence="3 12">Monomer.</text>
</comment>
<dbReference type="GO" id="GO:0019748">
    <property type="term" value="P:secondary metabolic process"/>
    <property type="evidence" value="ECO:0007669"/>
    <property type="project" value="TreeGrafter"/>
</dbReference>
<evidence type="ECO:0000259" key="13">
    <source>
        <dbReference type="Pfam" id="PF04909"/>
    </source>
</evidence>
<keyword evidence="15" id="KW-1185">Reference proteome</keyword>
<dbReference type="EC" id="4.1.1.45" evidence="4 12"/>
<dbReference type="GO" id="GO:0046872">
    <property type="term" value="F:metal ion binding"/>
    <property type="evidence" value="ECO:0007669"/>
    <property type="project" value="UniProtKB-KW"/>
</dbReference>
<evidence type="ECO:0000256" key="5">
    <source>
        <dbReference type="ARBA" id="ARBA00021214"/>
    </source>
</evidence>
<comment type="pathway">
    <text evidence="1 12">Secondary metabolite metabolism; quinolate metabolism.</text>
</comment>
<evidence type="ECO:0000256" key="10">
    <source>
        <dbReference type="ARBA" id="ARBA00025318"/>
    </source>
</evidence>
<dbReference type="PANTHER" id="PTHR21240:SF27">
    <property type="entry name" value="2-AMINO-3-CARBOXYMUCONATE-6-SEMIALDEHYDE DECARBOXYLASE"/>
    <property type="match status" value="1"/>
</dbReference>
<evidence type="ECO:0000313" key="14">
    <source>
        <dbReference type="EMBL" id="KAK7826681.1"/>
    </source>
</evidence>
<evidence type="ECO:0000313" key="15">
    <source>
        <dbReference type="Proteomes" id="UP001488838"/>
    </source>
</evidence>
<protein>
    <recommendedName>
        <fullName evidence="5 12">2-amino-3-carboxymuconate-6-semialdehyde decarboxylase</fullName>
        <ecNumber evidence="4 12">4.1.1.45</ecNumber>
    </recommendedName>
    <alternativeName>
        <fullName evidence="11 12">Picolinate carboxylase</fullName>
    </alternativeName>
</protein>
<accession>A0AAW0JJV8</accession>
<evidence type="ECO:0000256" key="3">
    <source>
        <dbReference type="ARBA" id="ARBA00011245"/>
    </source>
</evidence>
<evidence type="ECO:0000256" key="6">
    <source>
        <dbReference type="ARBA" id="ARBA00022723"/>
    </source>
</evidence>
<dbReference type="EMBL" id="JBBHLL010000033">
    <property type="protein sequence ID" value="KAK7826681.1"/>
    <property type="molecule type" value="Genomic_DNA"/>
</dbReference>
<organism evidence="14 15">
    <name type="scientific">Myodes glareolus</name>
    <name type="common">Bank vole</name>
    <name type="synonym">Clethrionomys glareolus</name>
    <dbReference type="NCBI Taxonomy" id="447135"/>
    <lineage>
        <taxon>Eukaryota</taxon>
        <taxon>Metazoa</taxon>
        <taxon>Chordata</taxon>
        <taxon>Craniata</taxon>
        <taxon>Vertebrata</taxon>
        <taxon>Euteleostomi</taxon>
        <taxon>Mammalia</taxon>
        <taxon>Eutheria</taxon>
        <taxon>Euarchontoglires</taxon>
        <taxon>Glires</taxon>
        <taxon>Rodentia</taxon>
        <taxon>Myomorpha</taxon>
        <taxon>Muroidea</taxon>
        <taxon>Cricetidae</taxon>
        <taxon>Arvicolinae</taxon>
        <taxon>Myodes</taxon>
    </lineage>
</organism>
<sequence length="424" mass="48034">MVAFSEKPFFRSSIGHVMKRFGYGGWVQLQQQGKGEAKMMKDGKVFRVIQQNCWDPEARIREMDQKGTYDAKPKDTLELCQFLNNDLAATVARYPRRFVGLGTLPMQAPELAVEEMERCVRELGFPGVQIGSHINMWDLNDPELFPVYTVSTAAFAQPTRSGTTLGRRTPCWWRTLLPGERDRTQEAAERLNCSLFVHPWDMQMDGRMAKYWLPWLVGMPSETTMAICSMIMGGVFEKFPKLKVCFAHGGGAFPFTVGRIAHGFNVRPDLCAQDNSSDPRKYLGSFYTDSLVHDPRSLKLLTDVIGKDKVILGTDYPFPLGEQEPGKLIESMGEFDEETKLTPLQSCPRGHRSQHTQENNTQKLVKKMEAAARSFTSFNEPANSQTVNAQTLLRSRVTSPRSPRPFALLLSQPQHAPRRPFLYE</sequence>
<dbReference type="Proteomes" id="UP001488838">
    <property type="component" value="Unassembled WGS sequence"/>
</dbReference>
<dbReference type="InterPro" id="IPR032465">
    <property type="entry name" value="ACMSD"/>
</dbReference>
<dbReference type="AlphaFoldDB" id="A0AAW0JJV8"/>
<comment type="catalytic activity">
    <reaction evidence="12">
        <text>2-amino-3-carboxymuconate 6-semialdehyde + H(+) = 2-aminomuconate 6-semialdehyde + CO2</text>
        <dbReference type="Rhea" id="RHEA:16557"/>
        <dbReference type="ChEBI" id="CHEBI:15378"/>
        <dbReference type="ChEBI" id="CHEBI:16526"/>
        <dbReference type="ChEBI" id="CHEBI:77634"/>
        <dbReference type="ChEBI" id="CHEBI:77803"/>
        <dbReference type="EC" id="4.1.1.45"/>
    </reaction>
</comment>
<evidence type="ECO:0000256" key="7">
    <source>
        <dbReference type="ARBA" id="ARBA00022793"/>
    </source>
</evidence>
<evidence type="ECO:0000256" key="1">
    <source>
        <dbReference type="ARBA" id="ARBA00005079"/>
    </source>
</evidence>